<dbReference type="HOGENOM" id="CLU_016249_3_2_3"/>
<proteinExistence type="predicted"/>
<dbReference type="KEGG" id="cyc:PCC7424_2981"/>
<dbReference type="GO" id="GO:0005737">
    <property type="term" value="C:cytoplasm"/>
    <property type="evidence" value="ECO:0007669"/>
    <property type="project" value="TreeGrafter"/>
</dbReference>
<name>B7KA27_GLOC7</name>
<accession>B7KA27</accession>
<dbReference type="eggNOG" id="COG3568">
    <property type="taxonomic scope" value="Bacteria"/>
</dbReference>
<dbReference type="OrthoDB" id="614636at2"/>
<dbReference type="AlphaFoldDB" id="B7KA27"/>
<dbReference type="STRING" id="65393.PCC7424_2981"/>
<feature type="domain" description="GH3 middle" evidence="1">
    <location>
        <begin position="343"/>
        <end position="414"/>
    </location>
</feature>
<evidence type="ECO:0000259" key="2">
    <source>
        <dbReference type="Pfam" id="PF23572"/>
    </source>
</evidence>
<dbReference type="PANTHER" id="PTHR31901">
    <property type="entry name" value="GH3 DOMAIN-CONTAINING PROTEIN"/>
    <property type="match status" value="1"/>
</dbReference>
<protein>
    <submittedName>
        <fullName evidence="3">GH3 auxin-responsive promoter</fullName>
    </submittedName>
</protein>
<dbReference type="Pfam" id="PF23571">
    <property type="entry name" value="GH3_M"/>
    <property type="match status" value="1"/>
</dbReference>
<evidence type="ECO:0000259" key="1">
    <source>
        <dbReference type="Pfam" id="PF23571"/>
    </source>
</evidence>
<organism evidence="3 4">
    <name type="scientific">Gloeothece citriformis (strain PCC 7424)</name>
    <name type="common">Cyanothece sp. (strain PCC 7424)</name>
    <dbReference type="NCBI Taxonomy" id="65393"/>
    <lineage>
        <taxon>Bacteria</taxon>
        <taxon>Bacillati</taxon>
        <taxon>Cyanobacteriota</taxon>
        <taxon>Cyanophyceae</taxon>
        <taxon>Oscillatoriophycideae</taxon>
        <taxon>Chroococcales</taxon>
        <taxon>Aphanothecaceae</taxon>
        <taxon>Gloeothece</taxon>
        <taxon>Gloeothece citriformis</taxon>
    </lineage>
</organism>
<dbReference type="Pfam" id="PF23572">
    <property type="entry name" value="GH3_C"/>
    <property type="match status" value="1"/>
</dbReference>
<feature type="domain" description="GH3 C-terminal" evidence="2">
    <location>
        <begin position="430"/>
        <end position="544"/>
    </location>
</feature>
<dbReference type="EMBL" id="CP001291">
    <property type="protein sequence ID" value="ACK71383.1"/>
    <property type="molecule type" value="Genomic_DNA"/>
</dbReference>
<reference evidence="4" key="1">
    <citation type="journal article" date="2011" name="MBio">
        <title>Novel metabolic attributes of the genus Cyanothece, comprising a group of unicellular nitrogen-fixing Cyanobacteria.</title>
        <authorList>
            <person name="Bandyopadhyay A."/>
            <person name="Elvitigala T."/>
            <person name="Welsh E."/>
            <person name="Stockel J."/>
            <person name="Liberton M."/>
            <person name="Min H."/>
            <person name="Sherman L.A."/>
            <person name="Pakrasi H.B."/>
        </authorList>
    </citation>
    <scope>NUCLEOTIDE SEQUENCE [LARGE SCALE GENOMIC DNA]</scope>
    <source>
        <strain evidence="4">PCC 7424</strain>
    </source>
</reference>
<dbReference type="InterPro" id="IPR055378">
    <property type="entry name" value="GH3_C"/>
</dbReference>
<evidence type="ECO:0000313" key="3">
    <source>
        <dbReference type="EMBL" id="ACK71383.1"/>
    </source>
</evidence>
<dbReference type="Pfam" id="PF03321">
    <property type="entry name" value="GH3"/>
    <property type="match status" value="1"/>
</dbReference>
<evidence type="ECO:0000313" key="4">
    <source>
        <dbReference type="Proteomes" id="UP000002384"/>
    </source>
</evidence>
<dbReference type="InterPro" id="IPR055377">
    <property type="entry name" value="GH3_M"/>
</dbReference>
<gene>
    <name evidence="3" type="ordered locus">PCC7424_2981</name>
</gene>
<dbReference type="Proteomes" id="UP000002384">
    <property type="component" value="Chromosome"/>
</dbReference>
<dbReference type="InterPro" id="IPR004993">
    <property type="entry name" value="GH3"/>
</dbReference>
<dbReference type="PANTHER" id="PTHR31901:SF9">
    <property type="entry name" value="GH3 DOMAIN-CONTAINING PROTEIN"/>
    <property type="match status" value="1"/>
</dbReference>
<dbReference type="RefSeq" id="WP_015954980.1">
    <property type="nucleotide sequence ID" value="NC_011729.1"/>
</dbReference>
<keyword evidence="4" id="KW-1185">Reference proteome</keyword>
<sequence length="557" mass="63390">MSNLLFSLLTQIALRTKEGFVRQTGHLEATQTQFLLTLLKTYQNTVLGQHWKFEEIKTVEQFRERVPVLSYGFYHPYVDQIAQGQANILTSEPVVYLNLSSGTTGKHKLIPVTKRSRKNRQIINQVAQGFLAEAVQKRQISLGKMLLTSSLQLTGYTEAGIPCGPVSVGDLRLSNFLYKQIFVHPYEALKPSDDLARHYVCLLFALQYPNLGIFGANFPVLALRLADYLEKNALELIQDLEKGTIAEWLTLEPELRGILTKQLTPQPGRAAHLREILHSEGRLTPQLVWPSIGCLVTARGGTSDFYFQRFSDYFGNTPIFGGIYAASEGAFGVYHDLDNDGAILAINTGFYEFIPSDQWDVEQPKTLLPQDLKVGEQYRILVSNYNGLYRYDVGDVVEVVGFYHQTPMITFKYRYKGLLSSTTEKTTEYHVIQVMGQLQQEFSLPLENFCITLSEKEIPPHYLVNIELRSGHFLPNPQQFVTQFDYKLREIHTSYAVKRNNSQVPPPRLRILAPGSFAKLRQHLLDKGMPESQLKFPHISEDRQFLTGLNVEKEVHP</sequence>
<dbReference type="GO" id="GO:0016881">
    <property type="term" value="F:acid-amino acid ligase activity"/>
    <property type="evidence" value="ECO:0007669"/>
    <property type="project" value="TreeGrafter"/>
</dbReference>